<dbReference type="InterPro" id="IPR016135">
    <property type="entry name" value="UBQ-conjugating_enzyme/RWD"/>
</dbReference>
<dbReference type="SMART" id="SM00165">
    <property type="entry name" value="UBA"/>
    <property type="match status" value="2"/>
</dbReference>
<dbReference type="InterPro" id="IPR009060">
    <property type="entry name" value="UBA-like_sf"/>
</dbReference>
<evidence type="ECO:0000259" key="2">
    <source>
        <dbReference type="PROSITE" id="PS50127"/>
    </source>
</evidence>
<dbReference type="Pfam" id="PF22562">
    <property type="entry name" value="UBA_7"/>
    <property type="match status" value="1"/>
</dbReference>
<gene>
    <name evidence="3" type="ORF">Ctob_014317</name>
</gene>
<reference evidence="4" key="1">
    <citation type="journal article" date="2015" name="PLoS Genet.">
        <title>Genome Sequence and Transcriptome Analyses of Chrysochromulina tobin: Metabolic Tools for Enhanced Algal Fitness in the Prominent Order Prymnesiales (Haptophyceae).</title>
        <authorList>
            <person name="Hovde B.T."/>
            <person name="Deodato C.R."/>
            <person name="Hunsperger H.M."/>
            <person name="Ryken S.A."/>
            <person name="Yost W."/>
            <person name="Jha R.K."/>
            <person name="Patterson J."/>
            <person name="Monnat R.J. Jr."/>
            <person name="Barlow S.B."/>
            <person name="Starkenburg S.R."/>
            <person name="Cattolico R.A."/>
        </authorList>
    </citation>
    <scope>NUCLEOTIDE SEQUENCE</scope>
    <source>
        <strain evidence="4">CCMP291</strain>
    </source>
</reference>
<dbReference type="SUPFAM" id="SSF54495">
    <property type="entry name" value="UBC-like"/>
    <property type="match status" value="1"/>
</dbReference>
<dbReference type="PROSITE" id="PS50030">
    <property type="entry name" value="UBA"/>
    <property type="match status" value="2"/>
</dbReference>
<dbReference type="AlphaFoldDB" id="A0A0M0JRC4"/>
<sequence>MGFTRERVLKAIEACGPKVEECTQWLIDGAPAEPHEAAADVGSGSGSAVEMELRNMGFQADRVHQAVRQKGEDLEAALQWLVAEQETADDAPPPPSKVRKVSPSLAAKAAAGGAVRDLGHPGGSAPSIAAAAAGTTTTTTAMAPSRQLHAAGDSRALKRLMKELTQLTALDRQPGGCRALHAFECEPVDESDLFLWELRLYDFSAEDPIAVDLRRRRLEHMTLRMHFPPEYPNAPPFVYMVRPRLKEHTGYVLSGGGICMELLTPSGWSPATSIDALVHSVRAMLMAGNARLHSTEQSTKESDYTYEGARRDFEHILAVHGKHGWTSHPMFRNA</sequence>
<protein>
    <submittedName>
        <fullName evidence="3">Ubiquitin-conjugating enzyme e2q-like protein</fullName>
    </submittedName>
</protein>
<dbReference type="Gene3D" id="1.10.8.10">
    <property type="entry name" value="DNA helicase RuvA subunit, C-terminal domain"/>
    <property type="match status" value="2"/>
</dbReference>
<dbReference type="PANTHER" id="PTHR24067">
    <property type="entry name" value="UBIQUITIN-CONJUGATING ENZYME E2"/>
    <property type="match status" value="1"/>
</dbReference>
<dbReference type="CDD" id="cd23802">
    <property type="entry name" value="UBCc_UBE2Q"/>
    <property type="match status" value="1"/>
</dbReference>
<dbReference type="EMBL" id="JWZX01002510">
    <property type="protein sequence ID" value="KOO28813.1"/>
    <property type="molecule type" value="Genomic_DNA"/>
</dbReference>
<dbReference type="Pfam" id="PF00179">
    <property type="entry name" value="UQ_con"/>
    <property type="match status" value="1"/>
</dbReference>
<evidence type="ECO:0000259" key="1">
    <source>
        <dbReference type="PROSITE" id="PS50030"/>
    </source>
</evidence>
<dbReference type="PROSITE" id="PS50127">
    <property type="entry name" value="UBC_2"/>
    <property type="match status" value="1"/>
</dbReference>
<evidence type="ECO:0000313" key="3">
    <source>
        <dbReference type="EMBL" id="KOO28813.1"/>
    </source>
</evidence>
<dbReference type="SMART" id="SM00212">
    <property type="entry name" value="UBCc"/>
    <property type="match status" value="1"/>
</dbReference>
<dbReference type="OrthoDB" id="109543at2759"/>
<feature type="domain" description="UBC core" evidence="2">
    <location>
        <begin position="155"/>
        <end position="326"/>
    </location>
</feature>
<dbReference type="Gene3D" id="3.10.110.10">
    <property type="entry name" value="Ubiquitin Conjugating Enzyme"/>
    <property type="match status" value="1"/>
</dbReference>
<feature type="domain" description="UBA" evidence="1">
    <location>
        <begin position="52"/>
        <end position="84"/>
    </location>
</feature>
<proteinExistence type="predicted"/>
<evidence type="ECO:0000313" key="4">
    <source>
        <dbReference type="Proteomes" id="UP000037460"/>
    </source>
</evidence>
<feature type="domain" description="UBA" evidence="1">
    <location>
        <begin position="1"/>
        <end position="29"/>
    </location>
</feature>
<organism evidence="3 4">
    <name type="scientific">Chrysochromulina tobinii</name>
    <dbReference type="NCBI Taxonomy" id="1460289"/>
    <lineage>
        <taxon>Eukaryota</taxon>
        <taxon>Haptista</taxon>
        <taxon>Haptophyta</taxon>
        <taxon>Prymnesiophyceae</taxon>
        <taxon>Prymnesiales</taxon>
        <taxon>Chrysochromulinaceae</taxon>
        <taxon>Chrysochromulina</taxon>
    </lineage>
</organism>
<comment type="caution">
    <text evidence="3">The sequence shown here is derived from an EMBL/GenBank/DDBJ whole genome shotgun (WGS) entry which is preliminary data.</text>
</comment>
<keyword evidence="4" id="KW-1185">Reference proteome</keyword>
<dbReference type="Proteomes" id="UP000037460">
    <property type="component" value="Unassembled WGS sequence"/>
</dbReference>
<dbReference type="InterPro" id="IPR000608">
    <property type="entry name" value="UBC"/>
</dbReference>
<dbReference type="SUPFAM" id="SSF46934">
    <property type="entry name" value="UBA-like"/>
    <property type="match status" value="2"/>
</dbReference>
<dbReference type="CDD" id="cd14270">
    <property type="entry name" value="UBA"/>
    <property type="match status" value="1"/>
</dbReference>
<accession>A0A0M0JRC4</accession>
<dbReference type="InterPro" id="IPR050113">
    <property type="entry name" value="Ub_conjugating_enzyme"/>
</dbReference>
<dbReference type="InterPro" id="IPR015940">
    <property type="entry name" value="UBA"/>
</dbReference>
<name>A0A0M0JRC4_9EUKA</name>